<dbReference type="SUPFAM" id="SSF53383">
    <property type="entry name" value="PLP-dependent transferases"/>
    <property type="match status" value="1"/>
</dbReference>
<comment type="caution">
    <text evidence="4">The sequence shown here is derived from an EMBL/GenBank/DDBJ whole genome shotgun (WGS) entry which is preliminary data.</text>
</comment>
<dbReference type="InterPro" id="IPR000277">
    <property type="entry name" value="Cys/Met-Metab_PyrdxlP-dep_enz"/>
</dbReference>
<dbReference type="InterPro" id="IPR015422">
    <property type="entry name" value="PyrdxlP-dep_Trfase_small"/>
</dbReference>
<feature type="region of interest" description="Disordered" evidence="3">
    <location>
        <begin position="1"/>
        <end position="25"/>
    </location>
</feature>
<dbReference type="Gene3D" id="3.90.1150.10">
    <property type="entry name" value="Aspartate Aminotransferase, domain 1"/>
    <property type="match status" value="1"/>
</dbReference>
<proteinExistence type="predicted"/>
<accession>A0A9P6WNS9</accession>
<sequence>MSLAHQQQQQQQQQQPPLHPKKPPRATLSQKIKVLDYLAGPPERTQIDTLKYFKNINEFAISQATMSNWVSLEKELREECNNNPHMKSYKKKPVLKYPDIANQLAIHILKLNNDGIQINDKIIRETYKNLMIKNNGNTVNHKLSSGMLKTFKKIIYSLTEVNSTPNINNNNNNNTENKLGTTITSTTSTLPSSSVSSSSAASSLITNSQNNNNTLFSMESTPTNLDFNFDDIFNTNTIGFNTRLIHSDDVFSILPNSLPTELTLDNSSSNIIQPNLPQLSPLLSTVVSLDTTILNDKQKNINNEDDHKIKKRTLPFYPQYQNPLNDNTYYKRHKHTIPSLGSKISNPNSEKIEKILENITDGHVTLYNSGTSAIMGILSYINPTTIYIDEKGYKGTHDVIKLLNKLTGVKKFSLFNLTKMQVDDVPINSVIILESPMNPLGYVHDLSYYSNISKSCKSCKLIVDSTLAPPPLQFPFQQGADYVVYSAVKYLAGVSDLGAGFIVSKTIDSKTDLHLERSSLGTSIANFDSFLLVRNLRTYKMRILTQCNNTEKIIKYFKKNFNKYDKILNKIHHASLQQNKDIVMKQLNNYYNPVFALELKSENYPDFLLNEFNFLTNNPNLEGGETLVELIHENPIFNSENDQHNNENLNFNKMLRFSVGCEDYQDIIRDIDQAFTGLINNLQE</sequence>
<dbReference type="GO" id="GO:0016846">
    <property type="term" value="F:carbon-sulfur lyase activity"/>
    <property type="evidence" value="ECO:0007669"/>
    <property type="project" value="TreeGrafter"/>
</dbReference>
<dbReference type="GO" id="GO:0019346">
    <property type="term" value="P:transsulfuration"/>
    <property type="evidence" value="ECO:0007669"/>
    <property type="project" value="InterPro"/>
</dbReference>
<keyword evidence="2" id="KW-0663">Pyridoxal phosphate</keyword>
<evidence type="ECO:0008006" key="6">
    <source>
        <dbReference type="Google" id="ProtNLM"/>
    </source>
</evidence>
<dbReference type="InterPro" id="IPR015424">
    <property type="entry name" value="PyrdxlP-dep_Trfase"/>
</dbReference>
<reference evidence="4" key="1">
    <citation type="submission" date="2020-11" db="EMBL/GenBank/DDBJ databases">
        <title>Kefir isolates.</title>
        <authorList>
            <person name="Marcisauskas S."/>
            <person name="Kim Y."/>
            <person name="Blasche S."/>
        </authorList>
    </citation>
    <scope>NUCLEOTIDE SEQUENCE</scope>
    <source>
        <strain evidence="4">Olga-1</strain>
    </source>
</reference>
<feature type="compositionally biased region" description="Low complexity" evidence="3">
    <location>
        <begin position="1"/>
        <end position="15"/>
    </location>
</feature>
<dbReference type="PANTHER" id="PTHR11808">
    <property type="entry name" value="TRANS-SULFURATION ENZYME FAMILY MEMBER"/>
    <property type="match status" value="1"/>
</dbReference>
<dbReference type="GO" id="GO:0030170">
    <property type="term" value="F:pyridoxal phosphate binding"/>
    <property type="evidence" value="ECO:0007669"/>
    <property type="project" value="InterPro"/>
</dbReference>
<dbReference type="InterPro" id="IPR015421">
    <property type="entry name" value="PyrdxlP-dep_Trfase_major"/>
</dbReference>
<gene>
    <name evidence="4" type="ORF">C6P40_002523</name>
</gene>
<dbReference type="AlphaFoldDB" id="A0A9P6WNS9"/>
<dbReference type="Proteomes" id="UP000697127">
    <property type="component" value="Unassembled WGS sequence"/>
</dbReference>
<organism evidence="4 5">
    <name type="scientific">Pichia californica</name>
    <dbReference type="NCBI Taxonomy" id="460514"/>
    <lineage>
        <taxon>Eukaryota</taxon>
        <taxon>Fungi</taxon>
        <taxon>Dikarya</taxon>
        <taxon>Ascomycota</taxon>
        <taxon>Saccharomycotina</taxon>
        <taxon>Pichiomycetes</taxon>
        <taxon>Pichiales</taxon>
        <taxon>Pichiaceae</taxon>
        <taxon>Pichia</taxon>
    </lineage>
</organism>
<evidence type="ECO:0000313" key="4">
    <source>
        <dbReference type="EMBL" id="KAG0690534.1"/>
    </source>
</evidence>
<evidence type="ECO:0000256" key="3">
    <source>
        <dbReference type="SAM" id="MobiDB-lite"/>
    </source>
</evidence>
<evidence type="ECO:0000256" key="1">
    <source>
        <dbReference type="ARBA" id="ARBA00001933"/>
    </source>
</evidence>
<evidence type="ECO:0000313" key="5">
    <source>
        <dbReference type="Proteomes" id="UP000697127"/>
    </source>
</evidence>
<evidence type="ECO:0000256" key="2">
    <source>
        <dbReference type="ARBA" id="ARBA00022898"/>
    </source>
</evidence>
<keyword evidence="5" id="KW-1185">Reference proteome</keyword>
<dbReference type="Gene3D" id="3.40.640.10">
    <property type="entry name" value="Type I PLP-dependent aspartate aminotransferase-like (Major domain)"/>
    <property type="match status" value="1"/>
</dbReference>
<dbReference type="EMBL" id="PUHW01000028">
    <property type="protein sequence ID" value="KAG0690534.1"/>
    <property type="molecule type" value="Genomic_DNA"/>
</dbReference>
<feature type="region of interest" description="Disordered" evidence="3">
    <location>
        <begin position="164"/>
        <end position="194"/>
    </location>
</feature>
<dbReference type="GO" id="GO:0005737">
    <property type="term" value="C:cytoplasm"/>
    <property type="evidence" value="ECO:0007669"/>
    <property type="project" value="TreeGrafter"/>
</dbReference>
<dbReference type="PANTHER" id="PTHR11808:SF35">
    <property type="entry name" value="CYSTATHIONINE GAMMA-SYNTHASE (AFU_ORTHOLOGUE AFUA_7G01590)"/>
    <property type="match status" value="1"/>
</dbReference>
<protein>
    <recommendedName>
        <fullName evidence="6">Cystathionine gamma-synthase</fullName>
    </recommendedName>
</protein>
<dbReference type="Pfam" id="PF01053">
    <property type="entry name" value="Cys_Met_Meta_PP"/>
    <property type="match status" value="1"/>
</dbReference>
<comment type="cofactor">
    <cofactor evidence="1">
        <name>pyridoxal 5'-phosphate</name>
        <dbReference type="ChEBI" id="CHEBI:597326"/>
    </cofactor>
</comment>
<name>A0A9P6WNS9_9ASCO</name>